<feature type="compositionally biased region" description="Polar residues" evidence="5">
    <location>
        <begin position="198"/>
        <end position="209"/>
    </location>
</feature>
<feature type="region of interest" description="Disordered" evidence="5">
    <location>
        <begin position="132"/>
        <end position="165"/>
    </location>
</feature>
<dbReference type="PANTHER" id="PTHR11040">
    <property type="entry name" value="ZINC/IRON TRANSPORTER"/>
    <property type="match status" value="1"/>
</dbReference>
<gene>
    <name evidence="7" type="ORF">B0H63DRAFT_273090</name>
</gene>
<keyword evidence="2 6" id="KW-0812">Transmembrane</keyword>
<evidence type="ECO:0000256" key="1">
    <source>
        <dbReference type="ARBA" id="ARBA00004141"/>
    </source>
</evidence>
<feature type="transmembrane region" description="Helical" evidence="6">
    <location>
        <begin position="95"/>
        <end position="113"/>
    </location>
</feature>
<proteinExistence type="predicted"/>
<evidence type="ECO:0000256" key="5">
    <source>
        <dbReference type="SAM" id="MobiDB-lite"/>
    </source>
</evidence>
<dbReference type="EMBL" id="JAULSW010000007">
    <property type="protein sequence ID" value="KAK3375251.1"/>
    <property type="molecule type" value="Genomic_DNA"/>
</dbReference>
<reference evidence="7" key="2">
    <citation type="submission" date="2023-06" db="EMBL/GenBank/DDBJ databases">
        <authorList>
            <consortium name="Lawrence Berkeley National Laboratory"/>
            <person name="Haridas S."/>
            <person name="Hensen N."/>
            <person name="Bonometti L."/>
            <person name="Westerberg I."/>
            <person name="Brannstrom I.O."/>
            <person name="Guillou S."/>
            <person name="Cros-Aarteil S."/>
            <person name="Calhoun S."/>
            <person name="Kuo A."/>
            <person name="Mondo S."/>
            <person name="Pangilinan J."/>
            <person name="Riley R."/>
            <person name="LaButti K."/>
            <person name="Andreopoulos B."/>
            <person name="Lipzen A."/>
            <person name="Chen C."/>
            <person name="Yanf M."/>
            <person name="Daum C."/>
            <person name="Ng V."/>
            <person name="Clum A."/>
            <person name="Steindorff A."/>
            <person name="Ohm R."/>
            <person name="Martin F."/>
            <person name="Silar P."/>
            <person name="Natvig D."/>
            <person name="Lalanne C."/>
            <person name="Gautier V."/>
            <person name="Ament-velasquez S.L."/>
            <person name="Kruys A."/>
            <person name="Hutchinson M.I."/>
            <person name="Powell A.J."/>
            <person name="Barry K."/>
            <person name="Miller A.N."/>
            <person name="Grigoriev I.V."/>
            <person name="Debuchy R."/>
            <person name="Gladieux P."/>
            <person name="Thoren M.H."/>
            <person name="Johannesson H."/>
        </authorList>
    </citation>
    <scope>NUCLEOTIDE SEQUENCE</scope>
    <source>
        <strain evidence="7">CBS 232.78</strain>
    </source>
</reference>
<dbReference type="AlphaFoldDB" id="A0AAE0N917"/>
<keyword evidence="3 6" id="KW-1133">Transmembrane helix</keyword>
<evidence type="ECO:0000256" key="2">
    <source>
        <dbReference type="ARBA" id="ARBA00022692"/>
    </source>
</evidence>
<feature type="transmembrane region" description="Helical" evidence="6">
    <location>
        <begin position="452"/>
        <end position="471"/>
    </location>
</feature>
<feature type="compositionally biased region" description="Basic and acidic residues" evidence="5">
    <location>
        <begin position="318"/>
        <end position="332"/>
    </location>
</feature>
<feature type="region of interest" description="Disordered" evidence="5">
    <location>
        <begin position="192"/>
        <end position="226"/>
    </location>
</feature>
<dbReference type="InterPro" id="IPR003689">
    <property type="entry name" value="ZIP"/>
</dbReference>
<dbReference type="Proteomes" id="UP001285441">
    <property type="component" value="Unassembled WGS sequence"/>
</dbReference>
<evidence type="ECO:0000313" key="7">
    <source>
        <dbReference type="EMBL" id="KAK3375251.1"/>
    </source>
</evidence>
<keyword evidence="4 6" id="KW-0472">Membrane</keyword>
<feature type="transmembrane region" description="Helical" evidence="6">
    <location>
        <begin position="417"/>
        <end position="440"/>
    </location>
</feature>
<feature type="transmembrane region" description="Helical" evidence="6">
    <location>
        <begin position="16"/>
        <end position="43"/>
    </location>
</feature>
<feature type="compositionally biased region" description="Basic residues" evidence="5">
    <location>
        <begin position="146"/>
        <end position="159"/>
    </location>
</feature>
<feature type="region of interest" description="Disordered" evidence="5">
    <location>
        <begin position="313"/>
        <end position="349"/>
    </location>
</feature>
<evidence type="ECO:0000256" key="6">
    <source>
        <dbReference type="SAM" id="Phobius"/>
    </source>
</evidence>
<keyword evidence="8" id="KW-1185">Reference proteome</keyword>
<reference evidence="7" key="1">
    <citation type="journal article" date="2023" name="Mol. Phylogenet. Evol.">
        <title>Genome-scale phylogeny and comparative genomics of the fungal order Sordariales.</title>
        <authorList>
            <person name="Hensen N."/>
            <person name="Bonometti L."/>
            <person name="Westerberg I."/>
            <person name="Brannstrom I.O."/>
            <person name="Guillou S."/>
            <person name="Cros-Aarteil S."/>
            <person name="Calhoun S."/>
            <person name="Haridas S."/>
            <person name="Kuo A."/>
            <person name="Mondo S."/>
            <person name="Pangilinan J."/>
            <person name="Riley R."/>
            <person name="LaButti K."/>
            <person name="Andreopoulos B."/>
            <person name="Lipzen A."/>
            <person name="Chen C."/>
            <person name="Yan M."/>
            <person name="Daum C."/>
            <person name="Ng V."/>
            <person name="Clum A."/>
            <person name="Steindorff A."/>
            <person name="Ohm R.A."/>
            <person name="Martin F."/>
            <person name="Silar P."/>
            <person name="Natvig D.O."/>
            <person name="Lalanne C."/>
            <person name="Gautier V."/>
            <person name="Ament-Velasquez S.L."/>
            <person name="Kruys A."/>
            <person name="Hutchinson M.I."/>
            <person name="Powell A.J."/>
            <person name="Barry K."/>
            <person name="Miller A.N."/>
            <person name="Grigoriev I.V."/>
            <person name="Debuchy R."/>
            <person name="Gladieux P."/>
            <person name="Hiltunen Thoren M."/>
            <person name="Johannesson H."/>
        </authorList>
    </citation>
    <scope>NUCLEOTIDE SEQUENCE</scope>
    <source>
        <strain evidence="7">CBS 232.78</strain>
    </source>
</reference>
<evidence type="ECO:0000256" key="3">
    <source>
        <dbReference type="ARBA" id="ARBA00022989"/>
    </source>
</evidence>
<dbReference type="Pfam" id="PF02535">
    <property type="entry name" value="Zip"/>
    <property type="match status" value="1"/>
</dbReference>
<feature type="transmembrane region" description="Helical" evidence="6">
    <location>
        <begin position="483"/>
        <end position="503"/>
    </location>
</feature>
<comment type="caution">
    <text evidence="7">The sequence shown here is derived from an EMBL/GenBank/DDBJ whole genome shotgun (WGS) entry which is preliminary data.</text>
</comment>
<dbReference type="GO" id="GO:0005385">
    <property type="term" value="F:zinc ion transmembrane transporter activity"/>
    <property type="evidence" value="ECO:0007669"/>
    <property type="project" value="TreeGrafter"/>
</dbReference>
<feature type="transmembrane region" description="Helical" evidence="6">
    <location>
        <begin position="55"/>
        <end position="75"/>
    </location>
</feature>
<feature type="transmembrane region" description="Helical" evidence="6">
    <location>
        <begin position="515"/>
        <end position="534"/>
    </location>
</feature>
<accession>A0AAE0N917</accession>
<evidence type="ECO:0000256" key="4">
    <source>
        <dbReference type="ARBA" id="ARBA00023136"/>
    </source>
</evidence>
<organism evidence="7 8">
    <name type="scientific">Podospora didyma</name>
    <dbReference type="NCBI Taxonomy" id="330526"/>
    <lineage>
        <taxon>Eukaryota</taxon>
        <taxon>Fungi</taxon>
        <taxon>Dikarya</taxon>
        <taxon>Ascomycota</taxon>
        <taxon>Pezizomycotina</taxon>
        <taxon>Sordariomycetes</taxon>
        <taxon>Sordariomycetidae</taxon>
        <taxon>Sordariales</taxon>
        <taxon>Podosporaceae</taxon>
        <taxon>Podospora</taxon>
    </lineage>
</organism>
<dbReference type="GO" id="GO:0016020">
    <property type="term" value="C:membrane"/>
    <property type="evidence" value="ECO:0007669"/>
    <property type="project" value="UniProtKB-SubCell"/>
</dbReference>
<dbReference type="PANTHER" id="PTHR11040:SF210">
    <property type="entry name" value="ZINC-REGULATED TRANSPORTER 3"/>
    <property type="match status" value="1"/>
</dbReference>
<evidence type="ECO:0000313" key="8">
    <source>
        <dbReference type="Proteomes" id="UP001285441"/>
    </source>
</evidence>
<comment type="subcellular location">
    <subcellularLocation>
        <location evidence="1">Membrane</location>
        <topology evidence="1">Multi-pass membrane protein</topology>
    </subcellularLocation>
</comment>
<sequence length="536" mass="58219">MGVVTMEGGVDNDTRGWIMATISGVACVVGASIICVDVLVRLIPSKRQFRIQDSSVFLACSLSLSFGVMLFSALYSMLPSAMRYLLKGGWDHQTAGFVMMGFFVGGFFGIQIISRVLHQYMPSHVVDCDHTHVDHPDEGSEPFSRRQSRVSRTRMRRRSSVSTTARLPHMVEVNGAAAESTPLLTTAEIEHHGHAHSDMSNGDVTTHSHGSAKDASRSRAATQMRRPSVPLHVQHRVMSFVKDTKPNCDEFGPCYGYSDPCGQECFKHISTRAAPSRNPTLLRTTTGTSIIPAPVAEIQDESCESSLASPIYRTSRAQSRDSAPEYHHHDSCASHNSHPAYGHGHGAEDDDCNAEDDYVSLLQDDLESQPQHHHHVPTNAFLSIGLQTVIAIALHKFPEGFITYATNHASPALGFNVFMALFVHNIAEGFALALPLYMALGSRLKAMLWSTLLGGCSQPLGAGVAALWFKLADHSQFVIDNTAYAALFAVTAGIMTSVALQLFVESLSLNHNRNLSIGFAFLGMTLLGVSNALVAD</sequence>
<name>A0AAE0N917_9PEZI</name>
<protein>
    <submittedName>
        <fullName evidence="7">Zinc/iron permease</fullName>
    </submittedName>
</protein>